<comment type="subunit">
    <text evidence="3 10">Homotetramer.</text>
</comment>
<dbReference type="EC" id="4.1.99.2" evidence="4 10"/>
<dbReference type="InterPro" id="IPR015422">
    <property type="entry name" value="PyrdxlP-dep_Trfase_small"/>
</dbReference>
<gene>
    <name evidence="10" type="primary">tpl</name>
    <name evidence="13" type="ORF">DPCES_3930</name>
</gene>
<evidence type="ECO:0000256" key="1">
    <source>
        <dbReference type="ARBA" id="ARBA00001933"/>
    </source>
</evidence>
<dbReference type="InterPro" id="IPR001597">
    <property type="entry name" value="ArAA_b-elim_lyase/Thr_aldolase"/>
</dbReference>
<dbReference type="PANTHER" id="PTHR32325">
    <property type="entry name" value="BETA-ELIMINATING LYASE-LIKE PROTEIN-RELATED"/>
    <property type="match status" value="1"/>
</dbReference>
<organism evidence="13">
    <name type="scientific">Desulfitobacterium hafniense</name>
    <name type="common">Desulfitobacterium frappieri</name>
    <dbReference type="NCBI Taxonomy" id="49338"/>
    <lineage>
        <taxon>Bacteria</taxon>
        <taxon>Bacillati</taxon>
        <taxon>Bacillota</taxon>
        <taxon>Clostridia</taxon>
        <taxon>Eubacteriales</taxon>
        <taxon>Desulfitobacteriaceae</taxon>
        <taxon>Desulfitobacterium</taxon>
    </lineage>
</organism>
<dbReference type="Gene3D" id="3.90.1150.10">
    <property type="entry name" value="Aspartate Aminotransferase, domain 1"/>
    <property type="match status" value="1"/>
</dbReference>
<dbReference type="Gene3D" id="3.40.640.10">
    <property type="entry name" value="Type I PLP-dependent aspartate aminotransferase-like (Major domain)"/>
    <property type="match status" value="1"/>
</dbReference>
<dbReference type="SUPFAM" id="SSF53383">
    <property type="entry name" value="PLP-dependent transferases"/>
    <property type="match status" value="1"/>
</dbReference>
<name>A0A098B7H2_DESHA</name>
<dbReference type="PROSITE" id="PS00853">
    <property type="entry name" value="BETA_ELIM_LYASE"/>
    <property type="match status" value="1"/>
</dbReference>
<dbReference type="EMBL" id="LK996017">
    <property type="protein sequence ID" value="CDX03816.1"/>
    <property type="molecule type" value="Genomic_DNA"/>
</dbReference>
<accession>A0A098B7H2</accession>
<dbReference type="Pfam" id="PF01212">
    <property type="entry name" value="Beta_elim_lyase"/>
    <property type="match status" value="1"/>
</dbReference>
<dbReference type="PIRSF" id="PIRSF001386">
    <property type="entry name" value="Trpase"/>
    <property type="match status" value="1"/>
</dbReference>
<comment type="similarity">
    <text evidence="2 10">Belongs to the beta-eliminating lyase family.</text>
</comment>
<evidence type="ECO:0000256" key="6">
    <source>
        <dbReference type="ARBA" id="ARBA00022898"/>
    </source>
</evidence>
<comment type="catalytic activity">
    <reaction evidence="9 10">
        <text>L-tyrosine + H2O = phenol + pyruvate + NH4(+)</text>
        <dbReference type="Rhea" id="RHEA:21704"/>
        <dbReference type="ChEBI" id="CHEBI:15361"/>
        <dbReference type="ChEBI" id="CHEBI:15377"/>
        <dbReference type="ChEBI" id="CHEBI:15882"/>
        <dbReference type="ChEBI" id="CHEBI:28938"/>
        <dbReference type="ChEBI" id="CHEBI:58315"/>
        <dbReference type="EC" id="4.1.99.2"/>
    </reaction>
</comment>
<reference evidence="13" key="1">
    <citation type="submission" date="2014-07" db="EMBL/GenBank/DDBJ databases">
        <authorList>
            <person name="Hornung V.Bastian."/>
        </authorList>
    </citation>
    <scope>NUCLEOTIDE SEQUENCE</scope>
    <source>
        <strain evidence="13">PCE-S</strain>
    </source>
</reference>
<dbReference type="GO" id="GO:0050371">
    <property type="term" value="F:tyrosine phenol-lyase activity"/>
    <property type="evidence" value="ECO:0007669"/>
    <property type="project" value="UniProtKB-UniRule"/>
</dbReference>
<proteinExistence type="inferred from homology"/>
<dbReference type="PANTHER" id="PTHR32325:SF4">
    <property type="entry name" value="TRYPTOPHANASE"/>
    <property type="match status" value="1"/>
</dbReference>
<dbReference type="InterPro" id="IPR013441">
    <property type="entry name" value="Tyr_phenol_ly"/>
</dbReference>
<evidence type="ECO:0000256" key="8">
    <source>
        <dbReference type="ARBA" id="ARBA00033449"/>
    </source>
</evidence>
<evidence type="ECO:0000313" key="13">
    <source>
        <dbReference type="EMBL" id="CDX03816.1"/>
    </source>
</evidence>
<dbReference type="AlphaFoldDB" id="A0A098B7H2"/>
<evidence type="ECO:0000256" key="7">
    <source>
        <dbReference type="ARBA" id="ARBA00023239"/>
    </source>
</evidence>
<dbReference type="HAMAP" id="MF_00543">
    <property type="entry name" value="Tyr_phenol_lyase"/>
    <property type="match status" value="1"/>
</dbReference>
<dbReference type="NCBIfam" id="TIGR02618">
    <property type="entry name" value="tyr_phenol_ly"/>
    <property type="match status" value="1"/>
</dbReference>
<sequence>MKTYPAEPFRIKVVEPVRSMKRAEREEAMKEAGYNTFLLKSEDVYIDLLTDSGTTAMSDKQWAGMMIGDEAYAGSRNFLHLDRVVKEYYGFKHLVPTHQGRGAENLLSRLMIKPGDYVPGNMYFTTTRYHQEANGATFRDIIIDEAHDSANRHPFKGNIDLRKLQTLIDEVGAEKIPYICLAVTVNLAGGQPVSLENMKAVHELAHKHGIKVFFDATRCVENAYFIKKREAGYQDKAIKDILLEMMSYADGATMSGKKDCMVNIGGFLAMNDDELFLRAKELVVVYEGMPSYGGMAGRDMEAMAIGITESVDYAYIEHRVEQVAYLADQLLAAGVPIVEPVGGHAVFLDARRFLPHLEQDHFPAQALAAQLYIESGVRSMERGIISTGRDLKTGENRHPKLELVRLTIPRRVYTYAHMDIVARAVIELYQQRETIKGLKFVYEPEMLRFFTARFEHI</sequence>
<evidence type="ECO:0000256" key="10">
    <source>
        <dbReference type="HAMAP-Rule" id="MF_00543"/>
    </source>
</evidence>
<feature type="domain" description="Aromatic amino acid beta-eliminating lyase/threonine aldolase" evidence="12">
    <location>
        <begin position="47"/>
        <end position="422"/>
    </location>
</feature>
<dbReference type="CDD" id="cd00617">
    <property type="entry name" value="Tnase_like"/>
    <property type="match status" value="1"/>
</dbReference>
<evidence type="ECO:0000256" key="2">
    <source>
        <dbReference type="ARBA" id="ARBA00009721"/>
    </source>
</evidence>
<dbReference type="GO" id="GO:0006570">
    <property type="term" value="P:tyrosine metabolic process"/>
    <property type="evidence" value="ECO:0007669"/>
    <property type="project" value="UniProtKB-UniRule"/>
</dbReference>
<keyword evidence="7 10" id="KW-0456">Lyase</keyword>
<evidence type="ECO:0000256" key="11">
    <source>
        <dbReference type="PIRSR" id="PIRSR611166-50"/>
    </source>
</evidence>
<dbReference type="PATRIC" id="fig|49338.4.peg.4222"/>
<dbReference type="InterPro" id="IPR018176">
    <property type="entry name" value="Tryptophanase_CS"/>
</dbReference>
<comment type="cofactor">
    <cofactor evidence="1 10 11">
        <name>pyridoxal 5'-phosphate</name>
        <dbReference type="ChEBI" id="CHEBI:597326"/>
    </cofactor>
</comment>
<dbReference type="InterPro" id="IPR015421">
    <property type="entry name" value="PyrdxlP-dep_Trfase_major"/>
</dbReference>
<feature type="modified residue" description="N6-(pyridoxal phosphate)lysine" evidence="10 11">
    <location>
        <position position="258"/>
    </location>
</feature>
<evidence type="ECO:0000256" key="5">
    <source>
        <dbReference type="ARBA" id="ARBA00016166"/>
    </source>
</evidence>
<keyword evidence="6 10" id="KW-0663">Pyridoxal phosphate</keyword>
<dbReference type="RefSeq" id="WP_208926229.1">
    <property type="nucleotide sequence ID" value="NZ_LK996017.1"/>
</dbReference>
<dbReference type="InterPro" id="IPR011166">
    <property type="entry name" value="Beta-eliminating_lyase"/>
</dbReference>
<dbReference type="InterPro" id="IPR015424">
    <property type="entry name" value="PyrdxlP-dep_Trfase"/>
</dbReference>
<evidence type="ECO:0000256" key="9">
    <source>
        <dbReference type="ARBA" id="ARBA00049232"/>
    </source>
</evidence>
<protein>
    <recommendedName>
        <fullName evidence="5 10">Tyrosine phenol-lyase</fullName>
        <ecNumber evidence="4 10">4.1.99.2</ecNumber>
    </recommendedName>
    <alternativeName>
        <fullName evidence="8 10">Beta-tyrosinase</fullName>
    </alternativeName>
</protein>
<evidence type="ECO:0000256" key="4">
    <source>
        <dbReference type="ARBA" id="ARBA00013154"/>
    </source>
</evidence>
<dbReference type="NCBIfam" id="NF009709">
    <property type="entry name" value="PRK13238.1"/>
    <property type="match status" value="1"/>
</dbReference>
<evidence type="ECO:0000256" key="3">
    <source>
        <dbReference type="ARBA" id="ARBA00011881"/>
    </source>
</evidence>
<evidence type="ECO:0000259" key="12">
    <source>
        <dbReference type="Pfam" id="PF01212"/>
    </source>
</evidence>